<organism evidence="3 4">
    <name type="scientific">Ktedonosporobacter rubrisoli</name>
    <dbReference type="NCBI Taxonomy" id="2509675"/>
    <lineage>
        <taxon>Bacteria</taxon>
        <taxon>Bacillati</taxon>
        <taxon>Chloroflexota</taxon>
        <taxon>Ktedonobacteria</taxon>
        <taxon>Ktedonobacterales</taxon>
        <taxon>Ktedonosporobacteraceae</taxon>
        <taxon>Ktedonosporobacter</taxon>
    </lineage>
</organism>
<gene>
    <name evidence="3" type="ORF">EPA93_41830</name>
</gene>
<sequence>MRFCFILEEQYREESMPTVIAEQLRQWGHNVDILEPGKTITSLFDLPTQHYDAYVLKTVSDGPGLSILEAAEAIGLPTINNSRAIHMVRDKAIATAYAHAHGIPTPLTYFVAQTQLLEQVPEKDYPLVIKPANGSSGRGVNLVHSPTELKALQAVTRPAKGNFWLAQHYINNTGFDIKVYVTGKEVYSVAKRSPLHPEIDVDKQLIPITLELRNLALRVGAIFGLDIYGLDVIQTEEGLMVVDINDFPSFGLVPHAITRVSKHIIAIAKRSYAQRQPTALAAASNSSNLTPLPMITQEEKKPLS</sequence>
<evidence type="ECO:0000259" key="2">
    <source>
        <dbReference type="PROSITE" id="PS50975"/>
    </source>
</evidence>
<dbReference type="PROSITE" id="PS00866">
    <property type="entry name" value="CPSASE_1"/>
    <property type="match status" value="1"/>
</dbReference>
<dbReference type="GO" id="GO:0046872">
    <property type="term" value="F:metal ion binding"/>
    <property type="evidence" value="ECO:0007669"/>
    <property type="project" value="InterPro"/>
</dbReference>
<keyword evidence="1" id="KW-0547">Nucleotide-binding</keyword>
<dbReference type="SUPFAM" id="SSF56059">
    <property type="entry name" value="Glutathione synthetase ATP-binding domain-like"/>
    <property type="match status" value="1"/>
</dbReference>
<evidence type="ECO:0000256" key="1">
    <source>
        <dbReference type="PROSITE-ProRule" id="PRU00409"/>
    </source>
</evidence>
<keyword evidence="1" id="KW-0067">ATP-binding</keyword>
<dbReference type="PANTHER" id="PTHR21621:SF0">
    <property type="entry name" value="BETA-CITRYLGLUTAMATE SYNTHASE B-RELATED"/>
    <property type="match status" value="1"/>
</dbReference>
<dbReference type="Gene3D" id="3.30.1490.20">
    <property type="entry name" value="ATP-grasp fold, A domain"/>
    <property type="match status" value="1"/>
</dbReference>
<dbReference type="Gene3D" id="3.40.50.20">
    <property type="match status" value="1"/>
</dbReference>
<evidence type="ECO:0000313" key="3">
    <source>
        <dbReference type="EMBL" id="QBD82175.1"/>
    </source>
</evidence>
<dbReference type="PROSITE" id="PS50975">
    <property type="entry name" value="ATP_GRASP"/>
    <property type="match status" value="1"/>
</dbReference>
<dbReference type="AlphaFoldDB" id="A0A4P6K2E3"/>
<dbReference type="InterPro" id="IPR013651">
    <property type="entry name" value="ATP-grasp_RimK-type"/>
</dbReference>
<dbReference type="InterPro" id="IPR013815">
    <property type="entry name" value="ATP_grasp_subdomain_1"/>
</dbReference>
<keyword evidence="4" id="KW-1185">Reference proteome</keyword>
<protein>
    <submittedName>
        <fullName evidence="3">ATP-grasp domain-containing protein</fullName>
    </submittedName>
</protein>
<dbReference type="GO" id="GO:0018169">
    <property type="term" value="F:ribosomal S6-glutamic acid ligase activity"/>
    <property type="evidence" value="ECO:0007669"/>
    <property type="project" value="TreeGrafter"/>
</dbReference>
<dbReference type="Gene3D" id="3.30.470.20">
    <property type="entry name" value="ATP-grasp fold, B domain"/>
    <property type="match status" value="1"/>
</dbReference>
<accession>A0A4P6K2E3</accession>
<dbReference type="InterPro" id="IPR016185">
    <property type="entry name" value="PreATP-grasp_dom_sf"/>
</dbReference>
<dbReference type="Pfam" id="PF08443">
    <property type="entry name" value="RimK"/>
    <property type="match status" value="1"/>
</dbReference>
<dbReference type="InterPro" id="IPR011761">
    <property type="entry name" value="ATP-grasp"/>
</dbReference>
<dbReference type="KEGG" id="kbs:EPA93_41830"/>
<dbReference type="PANTHER" id="PTHR21621">
    <property type="entry name" value="RIBOSOMAL PROTEIN S6 MODIFICATION PROTEIN"/>
    <property type="match status" value="1"/>
</dbReference>
<dbReference type="GO" id="GO:0009432">
    <property type="term" value="P:SOS response"/>
    <property type="evidence" value="ECO:0007669"/>
    <property type="project" value="TreeGrafter"/>
</dbReference>
<feature type="domain" description="ATP-grasp" evidence="2">
    <location>
        <begin position="95"/>
        <end position="273"/>
    </location>
</feature>
<name>A0A4P6K2E3_KTERU</name>
<dbReference type="SUPFAM" id="SSF52440">
    <property type="entry name" value="PreATP-grasp domain"/>
    <property type="match status" value="1"/>
</dbReference>
<dbReference type="EMBL" id="CP035758">
    <property type="protein sequence ID" value="QBD82175.1"/>
    <property type="molecule type" value="Genomic_DNA"/>
</dbReference>
<reference evidence="3 4" key="1">
    <citation type="submission" date="2019-01" db="EMBL/GenBank/DDBJ databases">
        <title>Ktedonosporobacter rubrisoli SCAWS-G2.</title>
        <authorList>
            <person name="Huang Y."/>
            <person name="Yan B."/>
        </authorList>
    </citation>
    <scope>NUCLEOTIDE SEQUENCE [LARGE SCALE GENOMIC DNA]</scope>
    <source>
        <strain evidence="3 4">SCAWS-G2</strain>
    </source>
</reference>
<dbReference type="InterPro" id="IPR005479">
    <property type="entry name" value="CPAse_ATP-bd"/>
</dbReference>
<dbReference type="OrthoDB" id="3865600at2"/>
<proteinExistence type="predicted"/>
<dbReference type="GO" id="GO:0005737">
    <property type="term" value="C:cytoplasm"/>
    <property type="evidence" value="ECO:0007669"/>
    <property type="project" value="TreeGrafter"/>
</dbReference>
<dbReference type="GO" id="GO:0005524">
    <property type="term" value="F:ATP binding"/>
    <property type="evidence" value="ECO:0007669"/>
    <property type="project" value="UniProtKB-UniRule"/>
</dbReference>
<evidence type="ECO:0000313" key="4">
    <source>
        <dbReference type="Proteomes" id="UP000290365"/>
    </source>
</evidence>
<dbReference type="Proteomes" id="UP000290365">
    <property type="component" value="Chromosome"/>
</dbReference>